<dbReference type="Gene3D" id="3.50.50.60">
    <property type="entry name" value="FAD/NAD(P)-binding domain"/>
    <property type="match status" value="1"/>
</dbReference>
<dbReference type="PIRSF" id="PIRSF000137">
    <property type="entry name" value="Alcohol_oxidase"/>
    <property type="match status" value="1"/>
</dbReference>
<evidence type="ECO:0000313" key="7">
    <source>
        <dbReference type="EMBL" id="CAB3220372.1"/>
    </source>
</evidence>
<dbReference type="EMBL" id="CADEBC010000045">
    <property type="protein sequence ID" value="CAB3220372.1"/>
    <property type="molecule type" value="Genomic_DNA"/>
</dbReference>
<name>A0A8S0YMW0_ARCPL</name>
<evidence type="ECO:0000256" key="2">
    <source>
        <dbReference type="PIRSR" id="PIRSR000137-2"/>
    </source>
</evidence>
<gene>
    <name evidence="7" type="ORF">APLA_LOCUS257</name>
</gene>
<evidence type="ECO:0000259" key="5">
    <source>
        <dbReference type="PROSITE" id="PS00623"/>
    </source>
</evidence>
<comment type="cofactor">
    <cofactor evidence="2">
        <name>FAD</name>
        <dbReference type="ChEBI" id="CHEBI:57692"/>
    </cofactor>
</comment>
<dbReference type="InterPro" id="IPR000172">
    <property type="entry name" value="GMC_OxRdtase_N"/>
</dbReference>
<feature type="domain" description="Glucose-methanol-choline oxidoreductase N-terminal" evidence="6">
    <location>
        <begin position="409"/>
        <end position="423"/>
    </location>
</feature>
<feature type="compositionally biased region" description="Low complexity" evidence="4">
    <location>
        <begin position="1"/>
        <end position="22"/>
    </location>
</feature>
<dbReference type="InterPro" id="IPR036188">
    <property type="entry name" value="FAD/NAD-bd_sf"/>
</dbReference>
<proteinExistence type="inferred from homology"/>
<feature type="region of interest" description="Disordered" evidence="4">
    <location>
        <begin position="1"/>
        <end position="57"/>
    </location>
</feature>
<sequence length="696" mass="76229">MAQNSGPPSGRTGPPSGRAGTPLGRTAAAGQGGAGPPSGGAGPPSGGAGPPPGGTECRQEEQMLLLKGIHETFSKELWSEGSGRQATMCREIISAPQICGSPIIPEGPSVYFSPICGRYLFMLILESYLWGRCHISTPSKRLESVEPTSSYDFIVVGAGTAGSIVAGRLSEDGKYKVLLLEAGGPEPIAARPPGFYRSFWNYPGVDWNYRTQPGNYCLENKKEGCIWPRGKVVGGSSVLNGMMYHRGHEADYDAWVKAANSTSWSWKALLPYFDMSEGNKQIGTLVSSKYHSAKGRMPVQRFNYQPPEVYDLLKRLETNGFEIIEDMNNPHTPVGFTIAQAFTNNGQRYTTARAYLAPRSMRPNLSVTMHAHVTRVIFRKKRAIGVEYLDAKGYRKTVYAGKEVILSAGTLNSPQILMLSGVGPKFHLGRLNISILADLPVGQNLKNHIGVTLYLVTSQANTRTLDWNALTEYLLTKGGPMSCSGITQVTGLLCSSLAKWERNPDLQFFFNGFYAECSKTGVIGEPASPNYLAGTNISANAVSLLPRSVGYMILNSTNPLDPPLFFPNYFDHPDDMVVLKDGLMYLKQIFFGKNATYEKHKVELDRKYTKVCDDTAEPWSDEWNECIIRVYTDPQNHMVGTTALGSVVNSELQVFHLEHIRVCDAGSIPQLTTGNVQGPIMALAEKCAHLIKKTWE</sequence>
<dbReference type="GO" id="GO:0016614">
    <property type="term" value="F:oxidoreductase activity, acting on CH-OH group of donors"/>
    <property type="evidence" value="ECO:0007669"/>
    <property type="project" value="InterPro"/>
</dbReference>
<dbReference type="OrthoDB" id="269227at2759"/>
<dbReference type="PROSITE" id="PS00623">
    <property type="entry name" value="GMC_OXRED_1"/>
    <property type="match status" value="1"/>
</dbReference>
<dbReference type="Gene3D" id="3.30.560.10">
    <property type="entry name" value="Glucose Oxidase, domain 3"/>
    <property type="match status" value="1"/>
</dbReference>
<dbReference type="InterPro" id="IPR012132">
    <property type="entry name" value="GMC_OxRdtase"/>
</dbReference>
<feature type="domain" description="Glucose-methanol-choline oxidoreductase N-terminal" evidence="5">
    <location>
        <begin position="230"/>
        <end position="253"/>
    </location>
</feature>
<feature type="binding site" evidence="2">
    <location>
        <position position="373"/>
    </location>
    <ligand>
        <name>FAD</name>
        <dbReference type="ChEBI" id="CHEBI:57692"/>
    </ligand>
</feature>
<evidence type="ECO:0000313" key="8">
    <source>
        <dbReference type="Proteomes" id="UP000494106"/>
    </source>
</evidence>
<dbReference type="Pfam" id="PF00732">
    <property type="entry name" value="GMC_oxred_N"/>
    <property type="match status" value="1"/>
</dbReference>
<dbReference type="InterPro" id="IPR007867">
    <property type="entry name" value="GMC_OxRtase_C"/>
</dbReference>
<evidence type="ECO:0000256" key="3">
    <source>
        <dbReference type="RuleBase" id="RU003968"/>
    </source>
</evidence>
<keyword evidence="8" id="KW-1185">Reference proteome</keyword>
<reference evidence="7 8" key="1">
    <citation type="submission" date="2020-04" db="EMBL/GenBank/DDBJ databases">
        <authorList>
            <person name="Wallbank WR R."/>
            <person name="Pardo Diaz C."/>
            <person name="Kozak K."/>
            <person name="Martin S."/>
            <person name="Jiggins C."/>
            <person name="Moest M."/>
            <person name="Warren A I."/>
            <person name="Byers J.R.P. K."/>
            <person name="Montejo-Kovacevich G."/>
            <person name="Yen C E."/>
        </authorList>
    </citation>
    <scope>NUCLEOTIDE SEQUENCE [LARGE SCALE GENOMIC DNA]</scope>
</reference>
<dbReference type="GO" id="GO:0050660">
    <property type="term" value="F:flavin adenine dinucleotide binding"/>
    <property type="evidence" value="ECO:0007669"/>
    <property type="project" value="InterPro"/>
</dbReference>
<feature type="compositionally biased region" description="Gly residues" evidence="4">
    <location>
        <begin position="30"/>
        <end position="48"/>
    </location>
</feature>
<dbReference type="PANTHER" id="PTHR11552">
    <property type="entry name" value="GLUCOSE-METHANOL-CHOLINE GMC OXIDOREDUCTASE"/>
    <property type="match status" value="1"/>
</dbReference>
<dbReference type="PANTHER" id="PTHR11552:SF217">
    <property type="entry name" value="GLUCOSE DEHYDROGENASE [FAD, QUINONE]"/>
    <property type="match status" value="1"/>
</dbReference>
<comment type="caution">
    <text evidence="7">The sequence shown here is derived from an EMBL/GenBank/DDBJ whole genome shotgun (WGS) entry which is preliminary data.</text>
</comment>
<dbReference type="Proteomes" id="UP000494106">
    <property type="component" value="Unassembled WGS sequence"/>
</dbReference>
<protein>
    <recommendedName>
        <fullName evidence="5 6">Glucose-methanol-choline oxidoreductase N-terminal domain-containing protein</fullName>
    </recommendedName>
</protein>
<dbReference type="SUPFAM" id="SSF51905">
    <property type="entry name" value="FAD/NAD(P)-binding domain"/>
    <property type="match status" value="1"/>
</dbReference>
<dbReference type="AlphaFoldDB" id="A0A8S0YMW0"/>
<evidence type="ECO:0000256" key="1">
    <source>
        <dbReference type="ARBA" id="ARBA00010790"/>
    </source>
</evidence>
<organism evidence="7 8">
    <name type="scientific">Arctia plantaginis</name>
    <name type="common">Wood tiger moth</name>
    <name type="synonym">Phalaena plantaginis</name>
    <dbReference type="NCBI Taxonomy" id="874455"/>
    <lineage>
        <taxon>Eukaryota</taxon>
        <taxon>Metazoa</taxon>
        <taxon>Ecdysozoa</taxon>
        <taxon>Arthropoda</taxon>
        <taxon>Hexapoda</taxon>
        <taxon>Insecta</taxon>
        <taxon>Pterygota</taxon>
        <taxon>Neoptera</taxon>
        <taxon>Endopterygota</taxon>
        <taxon>Lepidoptera</taxon>
        <taxon>Glossata</taxon>
        <taxon>Ditrysia</taxon>
        <taxon>Noctuoidea</taxon>
        <taxon>Erebidae</taxon>
        <taxon>Arctiinae</taxon>
        <taxon>Arctia</taxon>
    </lineage>
</organism>
<dbReference type="PROSITE" id="PS00624">
    <property type="entry name" value="GMC_OXRED_2"/>
    <property type="match status" value="1"/>
</dbReference>
<keyword evidence="2 3" id="KW-0274">FAD</keyword>
<evidence type="ECO:0000259" key="6">
    <source>
        <dbReference type="PROSITE" id="PS00624"/>
    </source>
</evidence>
<evidence type="ECO:0000256" key="4">
    <source>
        <dbReference type="SAM" id="MobiDB-lite"/>
    </source>
</evidence>
<accession>A0A8S0YMW0</accession>
<feature type="binding site" evidence="2">
    <location>
        <position position="232"/>
    </location>
    <ligand>
        <name>FAD</name>
        <dbReference type="ChEBI" id="CHEBI:57692"/>
    </ligand>
</feature>
<keyword evidence="3" id="KW-0285">Flavoprotein</keyword>
<dbReference type="Pfam" id="PF05199">
    <property type="entry name" value="GMC_oxred_C"/>
    <property type="match status" value="1"/>
</dbReference>
<comment type="similarity">
    <text evidence="1 3">Belongs to the GMC oxidoreductase family.</text>
</comment>
<dbReference type="SUPFAM" id="SSF54373">
    <property type="entry name" value="FAD-linked reductases, C-terminal domain"/>
    <property type="match status" value="1"/>
</dbReference>